<evidence type="ECO:0000256" key="9">
    <source>
        <dbReference type="SAM" id="MobiDB-lite"/>
    </source>
</evidence>
<keyword evidence="7" id="KW-0811">Translocation</keyword>
<evidence type="ECO:0000313" key="11">
    <source>
        <dbReference type="EMBL" id="SVB29815.1"/>
    </source>
</evidence>
<keyword evidence="5" id="KW-0653">Protein transport</keyword>
<evidence type="ECO:0000256" key="1">
    <source>
        <dbReference type="ARBA" id="ARBA00004162"/>
    </source>
</evidence>
<keyword evidence="3" id="KW-1003">Cell membrane</keyword>
<evidence type="ECO:0000256" key="4">
    <source>
        <dbReference type="ARBA" id="ARBA00022692"/>
    </source>
</evidence>
<sequence length="116" mass="12889">MESIGAFLPLILIFGVFYILLIRPQQKKVKLHREMLNNLRRGDKIITSGGIIGTINKVADNKELQLQVSDNVEIKIAPGMVADLYTSTEPNKKQPVKENQSEKKGGLLSGFLGNKK</sequence>
<evidence type="ECO:0000256" key="10">
    <source>
        <dbReference type="SAM" id="Phobius"/>
    </source>
</evidence>
<evidence type="ECO:0000256" key="7">
    <source>
        <dbReference type="ARBA" id="ARBA00023010"/>
    </source>
</evidence>
<dbReference type="AlphaFoldDB" id="A0A382CUQ5"/>
<name>A0A382CUQ5_9ZZZZ</name>
<evidence type="ECO:0000256" key="5">
    <source>
        <dbReference type="ARBA" id="ARBA00022927"/>
    </source>
</evidence>
<organism evidence="11">
    <name type="scientific">marine metagenome</name>
    <dbReference type="NCBI Taxonomy" id="408172"/>
    <lineage>
        <taxon>unclassified sequences</taxon>
        <taxon>metagenomes</taxon>
        <taxon>ecological metagenomes</taxon>
    </lineage>
</organism>
<gene>
    <name evidence="11" type="ORF">METZ01_LOCUS182669</name>
</gene>
<dbReference type="PANTHER" id="PTHR33909:SF1">
    <property type="entry name" value="SEC TRANSLOCON ACCESSORY COMPLEX SUBUNIT YAJC"/>
    <property type="match status" value="1"/>
</dbReference>
<evidence type="ECO:0008006" key="12">
    <source>
        <dbReference type="Google" id="ProtNLM"/>
    </source>
</evidence>
<evidence type="ECO:0000256" key="3">
    <source>
        <dbReference type="ARBA" id="ARBA00022475"/>
    </source>
</evidence>
<keyword evidence="4 10" id="KW-0812">Transmembrane</keyword>
<evidence type="ECO:0000256" key="8">
    <source>
        <dbReference type="ARBA" id="ARBA00023136"/>
    </source>
</evidence>
<reference evidence="11" key="1">
    <citation type="submission" date="2018-05" db="EMBL/GenBank/DDBJ databases">
        <authorList>
            <person name="Lanie J.A."/>
            <person name="Ng W.-L."/>
            <person name="Kazmierczak K.M."/>
            <person name="Andrzejewski T.M."/>
            <person name="Davidsen T.M."/>
            <person name="Wayne K.J."/>
            <person name="Tettelin H."/>
            <person name="Glass J.I."/>
            <person name="Rusch D."/>
            <person name="Podicherti R."/>
            <person name="Tsui H.-C.T."/>
            <person name="Winkler M.E."/>
        </authorList>
    </citation>
    <scope>NUCLEOTIDE SEQUENCE</scope>
</reference>
<comment type="subcellular location">
    <subcellularLocation>
        <location evidence="1">Cell membrane</location>
        <topology evidence="1">Single-pass membrane protein</topology>
    </subcellularLocation>
</comment>
<dbReference type="SMART" id="SM01323">
    <property type="entry name" value="YajC"/>
    <property type="match status" value="1"/>
</dbReference>
<dbReference type="Pfam" id="PF02699">
    <property type="entry name" value="YajC"/>
    <property type="match status" value="1"/>
</dbReference>
<dbReference type="EMBL" id="UINC01036205">
    <property type="protein sequence ID" value="SVB29815.1"/>
    <property type="molecule type" value="Genomic_DNA"/>
</dbReference>
<dbReference type="PRINTS" id="PR01853">
    <property type="entry name" value="YAJCTRNLCASE"/>
</dbReference>
<evidence type="ECO:0000256" key="6">
    <source>
        <dbReference type="ARBA" id="ARBA00022989"/>
    </source>
</evidence>
<evidence type="ECO:0000256" key="2">
    <source>
        <dbReference type="ARBA" id="ARBA00022448"/>
    </source>
</evidence>
<accession>A0A382CUQ5</accession>
<proteinExistence type="predicted"/>
<keyword evidence="6 10" id="KW-1133">Transmembrane helix</keyword>
<feature type="compositionally biased region" description="Basic and acidic residues" evidence="9">
    <location>
        <begin position="90"/>
        <end position="105"/>
    </location>
</feature>
<dbReference type="PANTHER" id="PTHR33909">
    <property type="entry name" value="SEC TRANSLOCON ACCESSORY COMPLEX SUBUNIT YAJC"/>
    <property type="match status" value="1"/>
</dbReference>
<dbReference type="GO" id="GO:0005886">
    <property type="term" value="C:plasma membrane"/>
    <property type="evidence" value="ECO:0007669"/>
    <property type="project" value="UniProtKB-SubCell"/>
</dbReference>
<dbReference type="GO" id="GO:0015031">
    <property type="term" value="P:protein transport"/>
    <property type="evidence" value="ECO:0007669"/>
    <property type="project" value="UniProtKB-KW"/>
</dbReference>
<feature type="transmembrane region" description="Helical" evidence="10">
    <location>
        <begin position="6"/>
        <end position="23"/>
    </location>
</feature>
<keyword evidence="8 10" id="KW-0472">Membrane</keyword>
<protein>
    <recommendedName>
        <fullName evidence="12">Sec translocon accessory complex subunit YajC</fullName>
    </recommendedName>
</protein>
<keyword evidence="2" id="KW-0813">Transport</keyword>
<dbReference type="InterPro" id="IPR003849">
    <property type="entry name" value="Preprotein_translocase_YajC"/>
</dbReference>
<feature type="region of interest" description="Disordered" evidence="9">
    <location>
        <begin position="86"/>
        <end position="116"/>
    </location>
</feature>
<dbReference type="NCBIfam" id="TIGR00739">
    <property type="entry name" value="yajC"/>
    <property type="match status" value="1"/>
</dbReference>